<proteinExistence type="predicted"/>
<gene>
    <name evidence="2" type="primary">amn</name>
    <name evidence="2" type="ORF">DB44_FB00090</name>
</gene>
<dbReference type="CDD" id="cd17762">
    <property type="entry name" value="AMN"/>
    <property type="match status" value="1"/>
</dbReference>
<accession>A0A0C1JK63</accession>
<evidence type="ECO:0000259" key="1">
    <source>
        <dbReference type="Pfam" id="PF01048"/>
    </source>
</evidence>
<dbReference type="Pfam" id="PF01048">
    <property type="entry name" value="PNP_UDP_1"/>
    <property type="match status" value="1"/>
</dbReference>
<dbReference type="InterPro" id="IPR047039">
    <property type="entry name" value="AMN_phosphorylase"/>
</dbReference>
<sequence>MKGMIMNHNFLEIEEERLLQEKIARDTLERYSGSPVEDFQPYVLLTNFSKYVQYFAESREVPVIEGSTFKVAHSPTEKVSILDFKIGSPAAALVVDLCAFLPIRAALLLGMCGGLRRHYVIGEYFVPIAGIRGEGTSDFYFPAEVPSLANFLVQKIVTNVLDETQTAYHVGITHTTNKRFWEFDQEFRRRLKATRPQAIEMECATLFMGGYSHKLPLGALLLISDLPLNKDGIKTKKSSENVFKTYTGEHVEKGVQIMRALDVALKNEAKGIFRGNRKRFESTILD</sequence>
<protein>
    <submittedName>
        <fullName evidence="2">Putative AMP nucleosidase</fullName>
    </submittedName>
</protein>
<dbReference type="InterPro" id="IPR010944">
    <property type="entry name" value="AMN-like"/>
</dbReference>
<comment type="caution">
    <text evidence="2">The sequence shown here is derived from an EMBL/GenBank/DDBJ whole genome shotgun (WGS) entry which is preliminary data.</text>
</comment>
<feature type="domain" description="Nucleoside phosphorylase" evidence="1">
    <location>
        <begin position="43"/>
        <end position="229"/>
    </location>
</feature>
<organism evidence="2 3">
    <name type="scientific">Candidatus Protochlamydia amoebophila</name>
    <dbReference type="NCBI Taxonomy" id="362787"/>
    <lineage>
        <taxon>Bacteria</taxon>
        <taxon>Pseudomonadati</taxon>
        <taxon>Chlamydiota</taxon>
        <taxon>Chlamydiia</taxon>
        <taxon>Parachlamydiales</taxon>
        <taxon>Parachlamydiaceae</taxon>
        <taxon>Candidatus Protochlamydia</taxon>
    </lineage>
</organism>
<dbReference type="GO" id="GO:0008714">
    <property type="term" value="F:AMP nucleosidase activity"/>
    <property type="evidence" value="ECO:0007669"/>
    <property type="project" value="InterPro"/>
</dbReference>
<dbReference type="PANTHER" id="PTHR43691:SF6">
    <property type="entry name" value="AMP NUCLEOSIDASE"/>
    <property type="match status" value="1"/>
</dbReference>
<name>A0A0C1JK63_9BACT</name>
<evidence type="ECO:0000313" key="3">
    <source>
        <dbReference type="Proteomes" id="UP000031465"/>
    </source>
</evidence>
<dbReference type="Gene3D" id="3.40.50.1580">
    <property type="entry name" value="Nucleoside phosphorylase domain"/>
    <property type="match status" value="1"/>
</dbReference>
<dbReference type="PATRIC" id="fig|362787.3.peg.1815"/>
<dbReference type="EMBL" id="JSAN01000124">
    <property type="protein sequence ID" value="KIC70996.1"/>
    <property type="molecule type" value="Genomic_DNA"/>
</dbReference>
<dbReference type="InterPro" id="IPR000845">
    <property type="entry name" value="Nucleoside_phosphorylase_d"/>
</dbReference>
<dbReference type="GO" id="GO:0009116">
    <property type="term" value="P:nucleoside metabolic process"/>
    <property type="evidence" value="ECO:0007669"/>
    <property type="project" value="InterPro"/>
</dbReference>
<dbReference type="AlphaFoldDB" id="A0A0C1JK63"/>
<dbReference type="Proteomes" id="UP000031465">
    <property type="component" value="Unassembled WGS sequence"/>
</dbReference>
<dbReference type="NCBIfam" id="TIGR01721">
    <property type="entry name" value="AMN-like"/>
    <property type="match status" value="1"/>
</dbReference>
<dbReference type="PANTHER" id="PTHR43691">
    <property type="entry name" value="URIDINE PHOSPHORYLASE"/>
    <property type="match status" value="1"/>
</dbReference>
<evidence type="ECO:0000313" key="2">
    <source>
        <dbReference type="EMBL" id="KIC70996.1"/>
    </source>
</evidence>
<dbReference type="InterPro" id="IPR035994">
    <property type="entry name" value="Nucleoside_phosphorylase_sf"/>
</dbReference>
<reference evidence="2 3" key="1">
    <citation type="journal article" date="2014" name="Mol. Biol. Evol.">
        <title>Massive expansion of Ubiquitination-related gene families within the Chlamydiae.</title>
        <authorList>
            <person name="Domman D."/>
            <person name="Collingro A."/>
            <person name="Lagkouvardos I."/>
            <person name="Gehre L."/>
            <person name="Weinmaier T."/>
            <person name="Rattei T."/>
            <person name="Subtil A."/>
            <person name="Horn M."/>
        </authorList>
    </citation>
    <scope>NUCLEOTIDE SEQUENCE [LARGE SCALE GENOMIC DNA]</scope>
    <source>
        <strain evidence="2 3">EI2</strain>
    </source>
</reference>
<dbReference type="GO" id="GO:0005829">
    <property type="term" value="C:cytosol"/>
    <property type="evidence" value="ECO:0007669"/>
    <property type="project" value="TreeGrafter"/>
</dbReference>
<dbReference type="SUPFAM" id="SSF53167">
    <property type="entry name" value="Purine and uridine phosphorylases"/>
    <property type="match status" value="1"/>
</dbReference>
<dbReference type="NCBIfam" id="NF005500">
    <property type="entry name" value="PRK07115.1"/>
    <property type="match status" value="1"/>
</dbReference>